<dbReference type="CTD" id="191204"/>
<keyword evidence="1" id="KW-0732">Signal</keyword>
<dbReference type="GeneID" id="191204"/>
<dbReference type="UCSC" id="ZK6.3">
    <property type="organism name" value="c. elegans"/>
</dbReference>
<dbReference type="CDD" id="cd05380">
    <property type="entry name" value="CAP_euk"/>
    <property type="match status" value="1"/>
</dbReference>
<dbReference type="SMART" id="SM00198">
    <property type="entry name" value="SCP"/>
    <property type="match status" value="1"/>
</dbReference>
<organism evidence="3 4">
    <name type="scientific">Caenorhabditis elegans</name>
    <dbReference type="NCBI Taxonomy" id="6239"/>
    <lineage>
        <taxon>Eukaryota</taxon>
        <taxon>Metazoa</taxon>
        <taxon>Ecdysozoa</taxon>
        <taxon>Nematoda</taxon>
        <taxon>Chromadorea</taxon>
        <taxon>Rhabditida</taxon>
        <taxon>Rhabditina</taxon>
        <taxon>Rhabditomorpha</taxon>
        <taxon>Rhabditoidea</taxon>
        <taxon>Rhabditidae</taxon>
        <taxon>Peloderinae</taxon>
        <taxon>Caenorhabditis</taxon>
    </lineage>
</organism>
<dbReference type="InParanoid" id="O61870"/>
<dbReference type="AGR" id="WB:WBGene00022638"/>
<dbReference type="Proteomes" id="UP000001940">
    <property type="component" value="Chromosome V"/>
</dbReference>
<evidence type="ECO:0000313" key="5">
    <source>
        <dbReference type="WormBase" id="ZK6.3"/>
    </source>
</evidence>
<dbReference type="PIR" id="T33202">
    <property type="entry name" value="T33202"/>
</dbReference>
<feature type="chain" id="PRO_5004159186" evidence="1">
    <location>
        <begin position="17"/>
        <end position="200"/>
    </location>
</feature>
<dbReference type="OrthoDB" id="5876828at2759"/>
<reference evidence="3 4" key="1">
    <citation type="journal article" date="1998" name="Science">
        <title>Genome sequence of the nematode C. elegans: a platform for investigating biology.</title>
        <authorList>
            <consortium name="The C. elegans sequencing consortium"/>
            <person name="Sulson J.E."/>
            <person name="Waterston R."/>
        </authorList>
    </citation>
    <scope>NUCLEOTIDE SEQUENCE [LARGE SCALE GENOMIC DNA]</scope>
    <source>
        <strain evidence="3 4">Bristol N2</strain>
    </source>
</reference>
<accession>O61870</accession>
<dbReference type="SMR" id="O61870"/>
<name>O61870_CAEEL</name>
<dbReference type="Gene3D" id="3.40.33.10">
    <property type="entry name" value="CAP"/>
    <property type="match status" value="1"/>
</dbReference>
<evidence type="ECO:0000313" key="4">
    <source>
        <dbReference type="Proteomes" id="UP000001940"/>
    </source>
</evidence>
<protein>
    <submittedName>
        <fullName evidence="3">SCP domain-containing protein</fullName>
    </submittedName>
</protein>
<feature type="signal peptide" evidence="1">
    <location>
        <begin position="1"/>
        <end position="16"/>
    </location>
</feature>
<dbReference type="GO" id="GO:0005615">
    <property type="term" value="C:extracellular space"/>
    <property type="evidence" value="ECO:0000318"/>
    <property type="project" value="GO_Central"/>
</dbReference>
<dbReference type="PhylomeDB" id="O61870"/>
<sequence length="200" mass="22929">MNTALILLALIAKLAADLYGKEAYDRIVKVHNELGNDVACGKYQNHSDYPKASQMMMMKWNQSLAEAVGNVKHSCQQLKERYLKKFIKGENLYRVYFYNTVVDGLQERDEILRRSEKAVSTGANFEVERFHKILHDKVTSIGCSYKNCENDQGYDMRYFICKYSPIDNGDMYHVGEPCSQCPVGTSCNQNANSEFFNLCQ</sequence>
<dbReference type="Pfam" id="PF00188">
    <property type="entry name" value="CAP"/>
    <property type="match status" value="1"/>
</dbReference>
<dbReference type="HOGENOM" id="CLU_035730_2_3_1"/>
<keyword evidence="4" id="KW-1185">Reference proteome</keyword>
<dbReference type="AlphaFoldDB" id="O61870"/>
<dbReference type="FunFam" id="3.40.33.10:FF:000044">
    <property type="entry name" value="SCP-Like extracellular protein"/>
    <property type="match status" value="1"/>
</dbReference>
<feature type="domain" description="SCP" evidence="2">
    <location>
        <begin position="22"/>
        <end position="172"/>
    </location>
</feature>
<proteinExistence type="predicted"/>
<evidence type="ECO:0000313" key="3">
    <source>
        <dbReference type="EMBL" id="CCD74350.1"/>
    </source>
</evidence>
<dbReference type="SUPFAM" id="SSF55797">
    <property type="entry name" value="PR-1-like"/>
    <property type="match status" value="1"/>
</dbReference>
<dbReference type="RefSeq" id="NP_503189.2">
    <property type="nucleotide sequence ID" value="NM_070788.4"/>
</dbReference>
<gene>
    <name evidence="3 5" type="primary">scl-27</name>
    <name evidence="3" type="ORF">CELE_ZK6.3</name>
    <name evidence="5" type="ORF">ZK6.3</name>
</gene>
<dbReference type="FunCoup" id="O61870">
    <property type="interactions" value="11"/>
</dbReference>
<dbReference type="PaxDb" id="6239-ZK6.3"/>
<dbReference type="WormBase" id="ZK6.3">
    <property type="protein sequence ID" value="CE36078"/>
    <property type="gene ID" value="WBGene00022638"/>
    <property type="gene designation" value="scl-27"/>
</dbReference>
<evidence type="ECO:0000256" key="1">
    <source>
        <dbReference type="SAM" id="SignalP"/>
    </source>
</evidence>
<dbReference type="InterPro" id="IPR014044">
    <property type="entry name" value="CAP_dom"/>
</dbReference>
<dbReference type="Reactome" id="R-CEL-6798695">
    <property type="pathway name" value="Neutrophil degranulation"/>
</dbReference>
<dbReference type="InterPro" id="IPR035940">
    <property type="entry name" value="CAP_sf"/>
</dbReference>
<dbReference type="Bgee" id="WBGene00022638">
    <property type="expression patterns" value="Expressed in embryo and 1 other cell type or tissue"/>
</dbReference>
<dbReference type="KEGG" id="cel:CELE_ZK6.3"/>
<evidence type="ECO:0000259" key="2">
    <source>
        <dbReference type="SMART" id="SM00198"/>
    </source>
</evidence>
<dbReference type="EMBL" id="BX284605">
    <property type="protein sequence ID" value="CCD74350.1"/>
    <property type="molecule type" value="Genomic_DNA"/>
</dbReference>
<dbReference type="eggNOG" id="KOG3017">
    <property type="taxonomic scope" value="Eukaryota"/>
</dbReference>